<dbReference type="CDD" id="cd00037">
    <property type="entry name" value="CLECT"/>
    <property type="match status" value="1"/>
</dbReference>
<keyword evidence="2" id="KW-0732">Signal</keyword>
<dbReference type="InterPro" id="IPR016187">
    <property type="entry name" value="CTDL_fold"/>
</dbReference>
<dbReference type="Pfam" id="PF00059">
    <property type="entry name" value="Lectin_C"/>
    <property type="match status" value="1"/>
</dbReference>
<keyword evidence="5" id="KW-1185">Reference proteome</keyword>
<evidence type="ECO:0000259" key="3">
    <source>
        <dbReference type="PROSITE" id="PS50041"/>
    </source>
</evidence>
<protein>
    <recommendedName>
        <fullName evidence="3">C-type lectin domain-containing protein</fullName>
    </recommendedName>
</protein>
<dbReference type="AlphaFoldDB" id="A0A9Q1C2G8"/>
<evidence type="ECO:0000313" key="5">
    <source>
        <dbReference type="Proteomes" id="UP001152320"/>
    </source>
</evidence>
<feature type="compositionally biased region" description="Low complexity" evidence="1">
    <location>
        <begin position="180"/>
        <end position="198"/>
    </location>
</feature>
<sequence>MSSWNQLALLLIICLDKNKLAVGLLSACFDYNGDCLQEDTVTTEHKYAEALCTSNGANLLSVSSNEMDDNDRQGVLISNSVNFPLWLDCHYSGGARRSGGMVFYGPGNPDNTGVWRWTEDLDEEDEGSCVTLLSSGEIALTDCEEQHTVICASNWSTIVDNSRTPPSTSSITTIATTLEVQTTSHPESTTTKFTTTDISTDDTTKSTSPTTTNFTTISETTTKTTVMTTANSRTDQKRNLCETSEMTTEMTSSYQTTGKSVQLNVKITSKMYSVLPKSSKMSSVKMNADVIHVKEHG</sequence>
<gene>
    <name evidence="4" type="ORF">HOLleu_17633</name>
</gene>
<evidence type="ECO:0000313" key="4">
    <source>
        <dbReference type="EMBL" id="KAJ8036954.1"/>
    </source>
</evidence>
<dbReference type="Gene3D" id="3.10.100.10">
    <property type="entry name" value="Mannose-Binding Protein A, subunit A"/>
    <property type="match status" value="1"/>
</dbReference>
<evidence type="ECO:0000256" key="1">
    <source>
        <dbReference type="SAM" id="MobiDB-lite"/>
    </source>
</evidence>
<dbReference type="InterPro" id="IPR001304">
    <property type="entry name" value="C-type_lectin-like"/>
</dbReference>
<feature type="domain" description="C-type lectin" evidence="3">
    <location>
        <begin position="31"/>
        <end position="152"/>
    </location>
</feature>
<feature type="chain" id="PRO_5040374128" description="C-type lectin domain-containing protein" evidence="2">
    <location>
        <begin position="22"/>
        <end position="297"/>
    </location>
</feature>
<name>A0A9Q1C2G8_HOLLE</name>
<evidence type="ECO:0000256" key="2">
    <source>
        <dbReference type="SAM" id="SignalP"/>
    </source>
</evidence>
<feature type="region of interest" description="Disordered" evidence="1">
    <location>
        <begin position="180"/>
        <end position="212"/>
    </location>
</feature>
<dbReference type="InterPro" id="IPR016186">
    <property type="entry name" value="C-type_lectin-like/link_sf"/>
</dbReference>
<reference evidence="4" key="1">
    <citation type="submission" date="2021-10" db="EMBL/GenBank/DDBJ databases">
        <title>Tropical sea cucumber genome reveals ecological adaptation and Cuvierian tubules defense mechanism.</title>
        <authorList>
            <person name="Chen T."/>
        </authorList>
    </citation>
    <scope>NUCLEOTIDE SEQUENCE</scope>
    <source>
        <strain evidence="4">Nanhai2018</strain>
        <tissue evidence="4">Muscle</tissue>
    </source>
</reference>
<dbReference type="PROSITE" id="PS50041">
    <property type="entry name" value="C_TYPE_LECTIN_2"/>
    <property type="match status" value="1"/>
</dbReference>
<organism evidence="4 5">
    <name type="scientific">Holothuria leucospilota</name>
    <name type="common">Black long sea cucumber</name>
    <name type="synonym">Mertensiothuria leucospilota</name>
    <dbReference type="NCBI Taxonomy" id="206669"/>
    <lineage>
        <taxon>Eukaryota</taxon>
        <taxon>Metazoa</taxon>
        <taxon>Echinodermata</taxon>
        <taxon>Eleutherozoa</taxon>
        <taxon>Echinozoa</taxon>
        <taxon>Holothuroidea</taxon>
        <taxon>Aspidochirotacea</taxon>
        <taxon>Aspidochirotida</taxon>
        <taxon>Holothuriidae</taxon>
        <taxon>Holothuria</taxon>
    </lineage>
</organism>
<accession>A0A9Q1C2G8</accession>
<comment type="caution">
    <text evidence="4">The sequence shown here is derived from an EMBL/GenBank/DDBJ whole genome shotgun (WGS) entry which is preliminary data.</text>
</comment>
<feature type="signal peptide" evidence="2">
    <location>
        <begin position="1"/>
        <end position="21"/>
    </location>
</feature>
<proteinExistence type="predicted"/>
<dbReference type="Proteomes" id="UP001152320">
    <property type="component" value="Chromosome 8"/>
</dbReference>
<dbReference type="EMBL" id="JAIZAY010000008">
    <property type="protein sequence ID" value="KAJ8036954.1"/>
    <property type="molecule type" value="Genomic_DNA"/>
</dbReference>
<dbReference type="SUPFAM" id="SSF56436">
    <property type="entry name" value="C-type lectin-like"/>
    <property type="match status" value="1"/>
</dbReference>